<accession>A0A7G3G5V6</accession>
<dbReference type="SUPFAM" id="SSF53271">
    <property type="entry name" value="PRTase-like"/>
    <property type="match status" value="1"/>
</dbReference>
<dbReference type="Pfam" id="PF00156">
    <property type="entry name" value="Pribosyltran"/>
    <property type="match status" value="1"/>
</dbReference>
<keyword evidence="5" id="KW-1185">Reference proteome</keyword>
<evidence type="ECO:0000256" key="1">
    <source>
        <dbReference type="ARBA" id="ARBA00008007"/>
    </source>
</evidence>
<proteinExistence type="inferred from homology"/>
<evidence type="ECO:0000259" key="2">
    <source>
        <dbReference type="Pfam" id="PF00156"/>
    </source>
</evidence>
<reference evidence="4 5" key="1">
    <citation type="submission" date="2018-01" db="EMBL/GenBank/DDBJ databases">
        <title>Genome sequence of Iodobacter sp. strain PCH194 isolated from Indian Trans-Himalaya.</title>
        <authorList>
            <person name="Kumar V."/>
            <person name="Thakur V."/>
            <person name="Kumar S."/>
            <person name="Singh D."/>
        </authorList>
    </citation>
    <scope>NUCLEOTIDE SEQUENCE [LARGE SCALE GENOMIC DNA]</scope>
    <source>
        <strain evidence="4 5">PCH194</strain>
    </source>
</reference>
<dbReference type="InterPro" id="IPR051910">
    <property type="entry name" value="ComF/GntX_DNA_util-trans"/>
</dbReference>
<evidence type="ECO:0000259" key="3">
    <source>
        <dbReference type="Pfam" id="PF18912"/>
    </source>
</evidence>
<dbReference type="AlphaFoldDB" id="A0A7G3G5V6"/>
<dbReference type="GO" id="GO:0016757">
    <property type="term" value="F:glycosyltransferase activity"/>
    <property type="evidence" value="ECO:0007669"/>
    <property type="project" value="UniProtKB-KW"/>
</dbReference>
<dbReference type="PANTHER" id="PTHR47505">
    <property type="entry name" value="DNA UTILIZATION PROTEIN YHGH"/>
    <property type="match status" value="1"/>
</dbReference>
<comment type="similarity">
    <text evidence="1">Belongs to the ComF/GntX family.</text>
</comment>
<name>A0A7G3G5V6_9NEIS</name>
<dbReference type="Pfam" id="PF18912">
    <property type="entry name" value="DZR_2"/>
    <property type="match status" value="1"/>
</dbReference>
<dbReference type="EMBL" id="CP025781">
    <property type="protein sequence ID" value="QBC42498.1"/>
    <property type="molecule type" value="Genomic_DNA"/>
</dbReference>
<keyword evidence="4" id="KW-0808">Transferase</keyword>
<evidence type="ECO:0000313" key="4">
    <source>
        <dbReference type="EMBL" id="QBC42498.1"/>
    </source>
</evidence>
<evidence type="ECO:0000313" key="5">
    <source>
        <dbReference type="Proteomes" id="UP000515917"/>
    </source>
</evidence>
<dbReference type="InterPro" id="IPR000836">
    <property type="entry name" value="PRTase_dom"/>
</dbReference>
<keyword evidence="4" id="KW-0328">Glycosyltransferase</keyword>
<dbReference type="Proteomes" id="UP000515917">
    <property type="component" value="Chromosome"/>
</dbReference>
<organism evidence="4 5">
    <name type="scientific">Iodobacter fluviatilis</name>
    <dbReference type="NCBI Taxonomy" id="537"/>
    <lineage>
        <taxon>Bacteria</taxon>
        <taxon>Pseudomonadati</taxon>
        <taxon>Pseudomonadota</taxon>
        <taxon>Betaproteobacteria</taxon>
        <taxon>Neisseriales</taxon>
        <taxon>Chitinibacteraceae</taxon>
        <taxon>Iodobacter</taxon>
    </lineage>
</organism>
<dbReference type="KEGG" id="ifl:C1H71_02280"/>
<protein>
    <submittedName>
        <fullName evidence="4">Phosphoribosyltransferase</fullName>
    </submittedName>
</protein>
<feature type="domain" description="Phosphoribosyltransferase" evidence="2">
    <location>
        <begin position="182"/>
        <end position="272"/>
    </location>
</feature>
<dbReference type="Gene3D" id="3.40.50.2020">
    <property type="match status" value="1"/>
</dbReference>
<dbReference type="CDD" id="cd06223">
    <property type="entry name" value="PRTases_typeI"/>
    <property type="match status" value="1"/>
</dbReference>
<sequence length="274" mass="30087">MRCSTFKFNGLMRSHEHRHPESGIEIAAIFKAKGIIKERLSKAETKLSNFILNFLNNCAPPCSCVLCAASCKSSALCPACLEKLPFLNAELCPQCALPSNDSGLCGACLSHPPAFDFSYAALIYAPPITELIIAAKFSGQWSLLPTLGQLLLQRVQAAPKPDFILPMPLHPSRLAERGYNQAFELAKPIALQLQRPIQFCLERKINTEHQARLSQTERHKNMRLAFYTQHNLAGKHIAIVDDVMTSGSSLHAAAKCLKQAGAARVDAWVLARAL</sequence>
<dbReference type="InterPro" id="IPR044005">
    <property type="entry name" value="DZR_2"/>
</dbReference>
<dbReference type="PANTHER" id="PTHR47505:SF1">
    <property type="entry name" value="DNA UTILIZATION PROTEIN YHGH"/>
    <property type="match status" value="1"/>
</dbReference>
<gene>
    <name evidence="4" type="ORF">C1H71_02280</name>
</gene>
<feature type="domain" description="Double zinc ribbon" evidence="3">
    <location>
        <begin position="61"/>
        <end position="109"/>
    </location>
</feature>
<dbReference type="InterPro" id="IPR029057">
    <property type="entry name" value="PRTase-like"/>
</dbReference>